<keyword evidence="3" id="KW-1185">Reference proteome</keyword>
<evidence type="ECO:0000313" key="2">
    <source>
        <dbReference type="EMBL" id="MCX2979402.1"/>
    </source>
</evidence>
<gene>
    <name evidence="2" type="ORF">EYC98_00825</name>
</gene>
<dbReference type="EMBL" id="SHNN01000001">
    <property type="protein sequence ID" value="MCX2979402.1"/>
    <property type="molecule type" value="Genomic_DNA"/>
</dbReference>
<sequence length="218" mass="22188">MDRSIGYLLAASLTVSTALAHAVQEDKTPSDPVLAGLQLQDLSPAEMAATEGDLVNFGALFWSLVGGAGFGISNAIEQHQETGEVNLAEVAYVSAGGTAVAGIGIAAGMSGSVTAIVVAGGVSLAVTTAMAFAEEPVTSVAVPVRPTPLLPLQQQPPVNYGFDQSQLPQPGAIYGAEISSVAGAVTLGWGTPFPQAYPQVWGLNEVSAGAGEEHYQYF</sequence>
<keyword evidence="1" id="KW-0732">Signal</keyword>
<feature type="chain" id="PRO_5045367819" evidence="1">
    <location>
        <begin position="23"/>
        <end position="218"/>
    </location>
</feature>
<comment type="caution">
    <text evidence="2">The sequence shown here is derived from an EMBL/GenBank/DDBJ whole genome shotgun (WGS) entry which is preliminary data.</text>
</comment>
<dbReference type="Proteomes" id="UP001143362">
    <property type="component" value="Unassembled WGS sequence"/>
</dbReference>
<dbReference type="RefSeq" id="WP_279243405.1">
    <property type="nucleotide sequence ID" value="NZ_SHNN01000001.1"/>
</dbReference>
<name>A0ABT3TAV0_9GAMM</name>
<evidence type="ECO:0000313" key="3">
    <source>
        <dbReference type="Proteomes" id="UP001143362"/>
    </source>
</evidence>
<protein>
    <submittedName>
        <fullName evidence="2">Uncharacterized protein</fullName>
    </submittedName>
</protein>
<evidence type="ECO:0000256" key="1">
    <source>
        <dbReference type="SAM" id="SignalP"/>
    </source>
</evidence>
<accession>A0ABT3TAV0</accession>
<organism evidence="2 3">
    <name type="scientific">Candidatus Litorirhabdus singularis</name>
    <dbReference type="NCBI Taxonomy" id="2518993"/>
    <lineage>
        <taxon>Bacteria</taxon>
        <taxon>Pseudomonadati</taxon>
        <taxon>Pseudomonadota</taxon>
        <taxon>Gammaproteobacteria</taxon>
        <taxon>Cellvibrionales</taxon>
        <taxon>Halieaceae</taxon>
        <taxon>Candidatus Litorirhabdus</taxon>
    </lineage>
</organism>
<reference evidence="2" key="1">
    <citation type="submission" date="2019-02" db="EMBL/GenBank/DDBJ databases">
        <authorList>
            <person name="Li S.-H."/>
        </authorList>
    </citation>
    <scope>NUCLEOTIDE SEQUENCE</scope>
    <source>
        <strain evidence="2">IMCC14734</strain>
    </source>
</reference>
<feature type="signal peptide" evidence="1">
    <location>
        <begin position="1"/>
        <end position="22"/>
    </location>
</feature>
<proteinExistence type="predicted"/>